<dbReference type="GO" id="GO:0005634">
    <property type="term" value="C:nucleus"/>
    <property type="evidence" value="ECO:0007669"/>
    <property type="project" value="TreeGrafter"/>
</dbReference>
<feature type="domain" description="PI3K/PI4K catalytic" evidence="1">
    <location>
        <begin position="202"/>
        <end position="511"/>
    </location>
</feature>
<reference evidence="2 3" key="1">
    <citation type="journal article" date="2013" name="PLoS Genet.">
        <title>Distinctive expansion of potential virulence genes in the genome of the oomycete fish pathogen Saprolegnia parasitica.</title>
        <authorList>
            <person name="Jiang R.H."/>
            <person name="de Bruijn I."/>
            <person name="Haas B.J."/>
            <person name="Belmonte R."/>
            <person name="Lobach L."/>
            <person name="Christie J."/>
            <person name="van den Ackerveken G."/>
            <person name="Bottin A."/>
            <person name="Bulone V."/>
            <person name="Diaz-Moreno S.M."/>
            <person name="Dumas B."/>
            <person name="Fan L."/>
            <person name="Gaulin E."/>
            <person name="Govers F."/>
            <person name="Grenville-Briggs L.J."/>
            <person name="Horner N.R."/>
            <person name="Levin J.Z."/>
            <person name="Mammella M."/>
            <person name="Meijer H.J."/>
            <person name="Morris P."/>
            <person name="Nusbaum C."/>
            <person name="Oome S."/>
            <person name="Phillips A.J."/>
            <person name="van Rooyen D."/>
            <person name="Rzeszutek E."/>
            <person name="Saraiva M."/>
            <person name="Secombes C.J."/>
            <person name="Seidl M.F."/>
            <person name="Snel B."/>
            <person name="Stassen J.H."/>
            <person name="Sykes S."/>
            <person name="Tripathy S."/>
            <person name="van den Berg H."/>
            <person name="Vega-Arreguin J.C."/>
            <person name="Wawra S."/>
            <person name="Young S.K."/>
            <person name="Zeng Q."/>
            <person name="Dieguez-Uribeondo J."/>
            <person name="Russ C."/>
            <person name="Tyler B.M."/>
            <person name="van West P."/>
        </authorList>
    </citation>
    <scope>NUCLEOTIDE SEQUENCE [LARGE SCALE GENOMIC DNA]</scope>
    <source>
        <strain evidence="2 3">CBS 223.65</strain>
    </source>
</reference>
<dbReference type="Pfam" id="PF00454">
    <property type="entry name" value="PI3_PI4_kinase"/>
    <property type="match status" value="1"/>
</dbReference>
<gene>
    <name evidence="2" type="ORF">SPRG_15598</name>
</gene>
<keyword evidence="3" id="KW-1185">Reference proteome</keyword>
<sequence>MTREHPFHMPQIIVQRLYERPLTVSPRTTASPPELFRDAALSFVLRRMIQSKEFPKHTCDLVYAAYRLAVMYERIAVISERVDKFSDLHEFENARPDASETLLKDASETWLKQDCVVASEELIDKARVITIEALRKKGRLEMMMALFKDHVVTSKTKLKKDGLDAREIKPTNVRPVVWTATIPLREDCQYDANQIPFVDHFGATFTTNVDGISSPKIVTCNSTDGKAYKQVVKPGNVLPDVAVMRLMQFFNTSPLRANPFAGLFRTYIVHAIAHIVGVLEFVGGAEAIKERALENDATYATMAQWNHTRDVADTATRLQIIAQAPVTLPQWFLRTFPDPYAWYQSRLVFTRTLAASSMLCLLIGLGDRHCANVMLDTTSGAVVNIDFGIVFDCNCAYQSRDEAVPFRLTRNLVAALGPSGTGGLFAVACAETLEVRHPTTSRQHKMHRVWVVCAPAPMRDPATPPGAPPLDPTVAEEGVRCVKERFQKYVPPQVPITMDKVAELVAVATDPNKLAAMPTPWAPWF</sequence>
<proteinExistence type="predicted"/>
<dbReference type="EMBL" id="KK583588">
    <property type="protein sequence ID" value="KDO17697.1"/>
    <property type="molecule type" value="Genomic_DNA"/>
</dbReference>
<dbReference type="VEuPathDB" id="FungiDB:SPRG_15598"/>
<evidence type="ECO:0000313" key="2">
    <source>
        <dbReference type="EMBL" id="KDO17697.1"/>
    </source>
</evidence>
<dbReference type="Proteomes" id="UP000030745">
    <property type="component" value="Unassembled WGS sequence"/>
</dbReference>
<organism evidence="2 3">
    <name type="scientific">Saprolegnia parasitica (strain CBS 223.65)</name>
    <dbReference type="NCBI Taxonomy" id="695850"/>
    <lineage>
        <taxon>Eukaryota</taxon>
        <taxon>Sar</taxon>
        <taxon>Stramenopiles</taxon>
        <taxon>Oomycota</taxon>
        <taxon>Saprolegniomycetes</taxon>
        <taxon>Saprolegniales</taxon>
        <taxon>Saprolegniaceae</taxon>
        <taxon>Saprolegnia</taxon>
    </lineage>
</organism>
<dbReference type="STRING" id="695850.A0A067BSV5"/>
<dbReference type="SUPFAM" id="SSF56112">
    <property type="entry name" value="Protein kinase-like (PK-like)"/>
    <property type="match status" value="1"/>
</dbReference>
<dbReference type="AlphaFoldDB" id="A0A067BSV5"/>
<dbReference type="InterPro" id="IPR011009">
    <property type="entry name" value="Kinase-like_dom_sf"/>
</dbReference>
<name>A0A067BSV5_SAPPC</name>
<dbReference type="PANTHER" id="PTHR11139">
    <property type="entry name" value="ATAXIA TELANGIECTASIA MUTATED ATM -RELATED"/>
    <property type="match status" value="1"/>
</dbReference>
<dbReference type="InterPro" id="IPR000403">
    <property type="entry name" value="PI3/4_kinase_cat_dom"/>
</dbReference>
<evidence type="ECO:0000313" key="3">
    <source>
        <dbReference type="Proteomes" id="UP000030745"/>
    </source>
</evidence>
<evidence type="ECO:0000259" key="1">
    <source>
        <dbReference type="PROSITE" id="PS50290"/>
    </source>
</evidence>
<dbReference type="KEGG" id="spar:SPRG_15598"/>
<dbReference type="SMART" id="SM00146">
    <property type="entry name" value="PI3Kc"/>
    <property type="match status" value="1"/>
</dbReference>
<dbReference type="InterPro" id="IPR050517">
    <property type="entry name" value="DDR_Repair_Kinase"/>
</dbReference>
<dbReference type="GeneID" id="24137310"/>
<dbReference type="OrthoDB" id="381190at2759"/>
<protein>
    <recommendedName>
        <fullName evidence="1">PI3K/PI4K catalytic domain-containing protein</fullName>
    </recommendedName>
</protein>
<dbReference type="InterPro" id="IPR036940">
    <property type="entry name" value="PI3/4_kinase_cat_sf"/>
</dbReference>
<dbReference type="PROSITE" id="PS50290">
    <property type="entry name" value="PI3_4_KINASE_3"/>
    <property type="match status" value="1"/>
</dbReference>
<dbReference type="GO" id="GO:0004674">
    <property type="term" value="F:protein serine/threonine kinase activity"/>
    <property type="evidence" value="ECO:0007669"/>
    <property type="project" value="TreeGrafter"/>
</dbReference>
<dbReference type="RefSeq" id="XP_012211595.1">
    <property type="nucleotide sequence ID" value="XM_012356205.1"/>
</dbReference>
<accession>A0A067BSV5</accession>
<dbReference type="Gene3D" id="1.10.1070.11">
    <property type="entry name" value="Phosphatidylinositol 3-/4-kinase, catalytic domain"/>
    <property type="match status" value="1"/>
</dbReference>